<organism evidence="1 2">
    <name type="scientific">Temnothorax longispinosus</name>
    <dbReference type="NCBI Taxonomy" id="300112"/>
    <lineage>
        <taxon>Eukaryota</taxon>
        <taxon>Metazoa</taxon>
        <taxon>Ecdysozoa</taxon>
        <taxon>Arthropoda</taxon>
        <taxon>Hexapoda</taxon>
        <taxon>Insecta</taxon>
        <taxon>Pterygota</taxon>
        <taxon>Neoptera</taxon>
        <taxon>Endopterygota</taxon>
        <taxon>Hymenoptera</taxon>
        <taxon>Apocrita</taxon>
        <taxon>Aculeata</taxon>
        <taxon>Formicoidea</taxon>
        <taxon>Formicidae</taxon>
        <taxon>Myrmicinae</taxon>
        <taxon>Temnothorax</taxon>
    </lineage>
</organism>
<reference evidence="1 2" key="1">
    <citation type="journal article" date="2019" name="Philos. Trans. R. Soc. Lond., B, Biol. Sci.">
        <title>Ant behaviour and brain gene expression of defending hosts depend on the ecological success of the intruding social parasite.</title>
        <authorList>
            <person name="Kaur R."/>
            <person name="Stoldt M."/>
            <person name="Jongepier E."/>
            <person name="Feldmeyer B."/>
            <person name="Menzel F."/>
            <person name="Bornberg-Bauer E."/>
            <person name="Foitzik S."/>
        </authorList>
    </citation>
    <scope>NUCLEOTIDE SEQUENCE [LARGE SCALE GENOMIC DNA]</scope>
    <source>
        <tissue evidence="1">Whole body</tissue>
    </source>
</reference>
<accession>A0A4S2JGV8</accession>
<dbReference type="STRING" id="300112.A0A4S2JGV8"/>
<evidence type="ECO:0000313" key="2">
    <source>
        <dbReference type="Proteomes" id="UP000310200"/>
    </source>
</evidence>
<proteinExistence type="predicted"/>
<comment type="caution">
    <text evidence="1">The sequence shown here is derived from an EMBL/GenBank/DDBJ whole genome shotgun (WGS) entry which is preliminary data.</text>
</comment>
<dbReference type="AlphaFoldDB" id="A0A4S2JGV8"/>
<dbReference type="InterPro" id="IPR032675">
    <property type="entry name" value="LRR_dom_sf"/>
</dbReference>
<dbReference type="Proteomes" id="UP000310200">
    <property type="component" value="Unassembled WGS sequence"/>
</dbReference>
<dbReference type="Pfam" id="PF13855">
    <property type="entry name" value="LRR_8"/>
    <property type="match status" value="1"/>
</dbReference>
<name>A0A4S2JGV8_9HYME</name>
<sequence>MLFKLCARNNLSTLTTISSSKLTMLDVSRNKIRIIGKEDLEGVPLLDQLYVKSNNLKRIH</sequence>
<dbReference type="InterPro" id="IPR001611">
    <property type="entry name" value="Leu-rich_rpt"/>
</dbReference>
<gene>
    <name evidence="1" type="ORF">DBV15_08824</name>
</gene>
<dbReference type="SUPFAM" id="SSF52058">
    <property type="entry name" value="L domain-like"/>
    <property type="match status" value="1"/>
</dbReference>
<evidence type="ECO:0000313" key="1">
    <source>
        <dbReference type="EMBL" id="TGZ32988.1"/>
    </source>
</evidence>
<keyword evidence="2" id="KW-1185">Reference proteome</keyword>
<dbReference type="EMBL" id="QBLH01003802">
    <property type="protein sequence ID" value="TGZ32988.1"/>
    <property type="molecule type" value="Genomic_DNA"/>
</dbReference>
<dbReference type="Gene3D" id="3.80.10.10">
    <property type="entry name" value="Ribonuclease Inhibitor"/>
    <property type="match status" value="1"/>
</dbReference>
<protein>
    <submittedName>
        <fullName evidence="1">Leucine-rich repeat-containing protein 15</fullName>
    </submittedName>
</protein>